<dbReference type="AlphaFoldDB" id="G5KAM7"/>
<dbReference type="EMBL" id="AEUY02000005">
    <property type="protein sequence ID" value="EHI64792.1"/>
    <property type="molecule type" value="Genomic_DNA"/>
</dbReference>
<organism evidence="1 2">
    <name type="scientific">Streptococcus pseudoporcinus LQ 940-04</name>
    <dbReference type="NCBI Taxonomy" id="875093"/>
    <lineage>
        <taxon>Bacteria</taxon>
        <taxon>Bacillati</taxon>
        <taxon>Bacillota</taxon>
        <taxon>Bacilli</taxon>
        <taxon>Lactobacillales</taxon>
        <taxon>Streptococcaceae</taxon>
        <taxon>Streptococcus</taxon>
    </lineage>
</organism>
<gene>
    <name evidence="1" type="ORF">STRPS_1990</name>
</gene>
<keyword evidence="2" id="KW-1185">Reference proteome</keyword>
<accession>G5KAM7</accession>
<evidence type="ECO:0000313" key="2">
    <source>
        <dbReference type="Proteomes" id="UP000003217"/>
    </source>
</evidence>
<dbReference type="Proteomes" id="UP000003217">
    <property type="component" value="Unassembled WGS sequence"/>
</dbReference>
<reference evidence="1 2" key="1">
    <citation type="journal article" date="2014" name="Int. J. Syst. Evol. Microbiol.">
        <title>Phylogenomics and the dynamic genome evolution of the genus Streptococcus.</title>
        <authorList>
            <consortium name="The Broad Institute Genome Sequencing Platform"/>
            <person name="Richards V.P."/>
            <person name="Palmer S.R."/>
            <person name="Pavinski Bitar P.D."/>
            <person name="Qin X."/>
            <person name="Weinstock G.M."/>
            <person name="Highlander S.K."/>
            <person name="Town C.D."/>
            <person name="Burne R.A."/>
            <person name="Stanhope M.J."/>
        </authorList>
    </citation>
    <scope>NUCLEOTIDE SEQUENCE [LARGE SCALE GENOMIC DNA]</scope>
    <source>
        <strain evidence="1 2">LQ 940-04</strain>
    </source>
</reference>
<protein>
    <submittedName>
        <fullName evidence="1">Uncharacterized protein</fullName>
    </submittedName>
</protein>
<sequence length="45" mass="5232">MLVFEAVLEESVQKSVAFLPMTKKRTDKISDNKISERKSNYLFPI</sequence>
<proteinExistence type="predicted"/>
<name>G5KAM7_9STRE</name>
<evidence type="ECO:0000313" key="1">
    <source>
        <dbReference type="EMBL" id="EHI64792.1"/>
    </source>
</evidence>
<comment type="caution">
    <text evidence="1">The sequence shown here is derived from an EMBL/GenBank/DDBJ whole genome shotgun (WGS) entry which is preliminary data.</text>
</comment>